<evidence type="ECO:0000313" key="2">
    <source>
        <dbReference type="Proteomes" id="UP000284706"/>
    </source>
</evidence>
<feature type="non-terminal residue" evidence="1">
    <location>
        <position position="1"/>
    </location>
</feature>
<dbReference type="InterPro" id="IPR040521">
    <property type="entry name" value="KDZ"/>
</dbReference>
<dbReference type="InParanoid" id="A0A409YLN3"/>
<keyword evidence="2" id="KW-1185">Reference proteome</keyword>
<accession>A0A409YLN3</accession>
<sequence length="763" mass="86316">LLTNVCLFYLDLIISWSWHHLCPPRPAIARRGWICSLPFRQPHPHLPRVEERVGGGFPPLQYSPGPSRSPYLPPRPLFAREDEHDVWPATRILSPSAMARLTSLASKSESEVAPLPLQWPSPPLLPPPPSWACHHAERVGRLLGVTRPAAPRSSLVREDEQQPMRSLAGRVTTCTGVAAIACARHGCFAPGAVVDLQKGERQMNVDWAFAQALKNTNISKNSKVLLLYDIWCQYSVHLCRHVEKNPFLKDIWRHDLEIDGGIGLFHVHGHREECLYRFATYYIPGASVVDGEVLETLWSILNQISRSTRSATLAHRAEILDDHMNDNNWKKLLNMVFVLKSKHRNAIASNEEWTEYLDGLSKAAGPAAVAQWTRDIEMAEAQRAGKPDVMDIMHTNRRLYKAPSRADVHLSIVETSTRGTPAAMKWLNSGLTLEQDQLDLQVYIRRVGQTPTRSERLDIAARRDRLRGRVHEFQKEALSIIDDLSLDYLSPGPLSISFFDLLDDIPGGLSGLGFDAAGPECTRLALPSAFPKEYLTKLASVDICQLELELRRGQANNILESIRLAISQKSFQYTGNLRMADKKTIMTRARASIPELAHQISKQRRFYTACRQAMVNLGIAQDELVNIYRPIVDDDVQTSTAVIEPNMPGLSRKQLSWIWTVGRDTSVIGDPVQEFQRVHWLRARAQKNRWDEEKILTHWEMVWTTKFFISKADYWKLCRRRCLNGGHLGAAAYAARQVHFWQGMAARANSTFGAAFPTYPRIC</sequence>
<protein>
    <submittedName>
        <fullName evidence="1">Uncharacterized protein</fullName>
    </submittedName>
</protein>
<reference evidence="1 2" key="1">
    <citation type="journal article" date="2018" name="Evol. Lett.">
        <title>Horizontal gene cluster transfer increased hallucinogenic mushroom diversity.</title>
        <authorList>
            <person name="Reynolds H.T."/>
            <person name="Vijayakumar V."/>
            <person name="Gluck-Thaler E."/>
            <person name="Korotkin H.B."/>
            <person name="Matheny P.B."/>
            <person name="Slot J.C."/>
        </authorList>
    </citation>
    <scope>NUCLEOTIDE SEQUENCE [LARGE SCALE GENOMIC DNA]</scope>
    <source>
        <strain evidence="1 2">SRW20</strain>
    </source>
</reference>
<gene>
    <name evidence="1" type="ORF">CVT26_001037</name>
</gene>
<dbReference type="PANTHER" id="PTHR33096">
    <property type="entry name" value="CXC2 DOMAIN-CONTAINING PROTEIN"/>
    <property type="match status" value="1"/>
</dbReference>
<dbReference type="OrthoDB" id="3143151at2759"/>
<comment type="caution">
    <text evidence="1">The sequence shown here is derived from an EMBL/GenBank/DDBJ whole genome shotgun (WGS) entry which is preliminary data.</text>
</comment>
<name>A0A409YLN3_9AGAR</name>
<organism evidence="1 2">
    <name type="scientific">Gymnopilus dilepis</name>
    <dbReference type="NCBI Taxonomy" id="231916"/>
    <lineage>
        <taxon>Eukaryota</taxon>
        <taxon>Fungi</taxon>
        <taxon>Dikarya</taxon>
        <taxon>Basidiomycota</taxon>
        <taxon>Agaricomycotina</taxon>
        <taxon>Agaricomycetes</taxon>
        <taxon>Agaricomycetidae</taxon>
        <taxon>Agaricales</taxon>
        <taxon>Agaricineae</taxon>
        <taxon>Hymenogastraceae</taxon>
        <taxon>Gymnopilus</taxon>
    </lineage>
</organism>
<dbReference type="EMBL" id="NHYE01000681">
    <property type="protein sequence ID" value="PPR03993.1"/>
    <property type="molecule type" value="Genomic_DNA"/>
</dbReference>
<evidence type="ECO:0000313" key="1">
    <source>
        <dbReference type="EMBL" id="PPR03993.1"/>
    </source>
</evidence>
<dbReference type="AlphaFoldDB" id="A0A409YLN3"/>
<proteinExistence type="predicted"/>
<dbReference type="Proteomes" id="UP000284706">
    <property type="component" value="Unassembled WGS sequence"/>
</dbReference>
<dbReference type="PANTHER" id="PTHR33096:SF1">
    <property type="entry name" value="CXC1-LIKE CYSTEINE CLUSTER ASSOCIATED WITH KDZ TRANSPOSASES DOMAIN-CONTAINING PROTEIN"/>
    <property type="match status" value="1"/>
</dbReference>
<dbReference type="Pfam" id="PF18758">
    <property type="entry name" value="KDZ"/>
    <property type="match status" value="1"/>
</dbReference>